<dbReference type="Proteomes" id="UP000789901">
    <property type="component" value="Unassembled WGS sequence"/>
</dbReference>
<reference evidence="1 2" key="1">
    <citation type="submission" date="2021-06" db="EMBL/GenBank/DDBJ databases">
        <authorList>
            <person name="Kallberg Y."/>
            <person name="Tangrot J."/>
            <person name="Rosling A."/>
        </authorList>
    </citation>
    <scope>NUCLEOTIDE SEQUENCE [LARGE SCALE GENOMIC DNA]</scope>
    <source>
        <strain evidence="1 2">120-4 pot B 10/14</strain>
    </source>
</reference>
<protein>
    <submittedName>
        <fullName evidence="1">8939_t:CDS:1</fullName>
    </submittedName>
</protein>
<proteinExistence type="predicted"/>
<comment type="caution">
    <text evidence="1">The sequence shown here is derived from an EMBL/GenBank/DDBJ whole genome shotgun (WGS) entry which is preliminary data.</text>
</comment>
<dbReference type="EMBL" id="CAJVQB010025744">
    <property type="protein sequence ID" value="CAG8807073.1"/>
    <property type="molecule type" value="Genomic_DNA"/>
</dbReference>
<organism evidence="1 2">
    <name type="scientific">Gigaspora margarita</name>
    <dbReference type="NCBI Taxonomy" id="4874"/>
    <lineage>
        <taxon>Eukaryota</taxon>
        <taxon>Fungi</taxon>
        <taxon>Fungi incertae sedis</taxon>
        <taxon>Mucoromycota</taxon>
        <taxon>Glomeromycotina</taxon>
        <taxon>Glomeromycetes</taxon>
        <taxon>Diversisporales</taxon>
        <taxon>Gigasporaceae</taxon>
        <taxon>Gigaspora</taxon>
    </lineage>
</organism>
<feature type="non-terminal residue" evidence="1">
    <location>
        <position position="92"/>
    </location>
</feature>
<evidence type="ECO:0000313" key="1">
    <source>
        <dbReference type="EMBL" id="CAG8807073.1"/>
    </source>
</evidence>
<evidence type="ECO:0000313" key="2">
    <source>
        <dbReference type="Proteomes" id="UP000789901"/>
    </source>
</evidence>
<gene>
    <name evidence="1" type="ORF">GMARGA_LOCUS24425</name>
</gene>
<accession>A0ABN7W0I8</accession>
<name>A0ABN7W0I8_GIGMA</name>
<sequence length="92" mass="10835">MHFPEYIVFSQYTDEFLHSRINITKKVNYNAIPGILFNNFVVIIPDIIPEFSDFICVKKGYLCDKIFEAKYTSRLLDNTKLFHKNAVQPTKE</sequence>
<keyword evidence="2" id="KW-1185">Reference proteome</keyword>